<protein>
    <submittedName>
        <fullName evidence="6">TetR/AcrR family transcriptional regulator</fullName>
    </submittedName>
</protein>
<dbReference type="SUPFAM" id="SSF46689">
    <property type="entry name" value="Homeodomain-like"/>
    <property type="match status" value="1"/>
</dbReference>
<keyword evidence="1" id="KW-0805">Transcription regulation</keyword>
<organism evidence="6 7">
    <name type="scientific">Fulvivirga kasyanovii</name>
    <dbReference type="NCBI Taxonomy" id="396812"/>
    <lineage>
        <taxon>Bacteria</taxon>
        <taxon>Pseudomonadati</taxon>
        <taxon>Bacteroidota</taxon>
        <taxon>Cytophagia</taxon>
        <taxon>Cytophagales</taxon>
        <taxon>Fulvivirgaceae</taxon>
        <taxon>Fulvivirga</taxon>
    </lineage>
</organism>
<reference evidence="6 7" key="1">
    <citation type="submission" date="2019-02" db="EMBL/GenBank/DDBJ databases">
        <authorList>
            <person name="Goldberg S.R."/>
            <person name="Haltli B.A."/>
            <person name="Correa H."/>
            <person name="Russell K.G."/>
        </authorList>
    </citation>
    <scope>NUCLEOTIDE SEQUENCE [LARGE SCALE GENOMIC DNA]</scope>
    <source>
        <strain evidence="6 7">JCM 16186</strain>
    </source>
</reference>
<dbReference type="Pfam" id="PF16925">
    <property type="entry name" value="TetR_C_13"/>
    <property type="match status" value="1"/>
</dbReference>
<dbReference type="InterPro" id="IPR036271">
    <property type="entry name" value="Tet_transcr_reg_TetR-rel_C_sf"/>
</dbReference>
<dbReference type="PANTHER" id="PTHR47506">
    <property type="entry name" value="TRANSCRIPTIONAL REGULATORY PROTEIN"/>
    <property type="match status" value="1"/>
</dbReference>
<evidence type="ECO:0000259" key="5">
    <source>
        <dbReference type="PROSITE" id="PS50977"/>
    </source>
</evidence>
<evidence type="ECO:0000313" key="7">
    <source>
        <dbReference type="Proteomes" id="UP000798808"/>
    </source>
</evidence>
<dbReference type="RefSeq" id="WP_155170075.1">
    <property type="nucleotide sequence ID" value="NZ_BAAAFL010000043.1"/>
</dbReference>
<evidence type="ECO:0000256" key="3">
    <source>
        <dbReference type="ARBA" id="ARBA00023163"/>
    </source>
</evidence>
<keyword evidence="3" id="KW-0804">Transcription</keyword>
<name>A0ABW9RJK2_9BACT</name>
<dbReference type="Proteomes" id="UP000798808">
    <property type="component" value="Unassembled WGS sequence"/>
</dbReference>
<dbReference type="PROSITE" id="PS50977">
    <property type="entry name" value="HTH_TETR_2"/>
    <property type="match status" value="1"/>
</dbReference>
<evidence type="ECO:0000256" key="1">
    <source>
        <dbReference type="ARBA" id="ARBA00023015"/>
    </source>
</evidence>
<dbReference type="InterPro" id="IPR011075">
    <property type="entry name" value="TetR_C"/>
</dbReference>
<comment type="caution">
    <text evidence="6">The sequence shown here is derived from an EMBL/GenBank/DDBJ whole genome shotgun (WGS) entry which is preliminary data.</text>
</comment>
<dbReference type="InterPro" id="IPR009057">
    <property type="entry name" value="Homeodomain-like_sf"/>
</dbReference>
<dbReference type="PANTHER" id="PTHR47506:SF10">
    <property type="entry name" value="TRANSCRIPTIONAL REGULATORY PROTEIN"/>
    <property type="match status" value="1"/>
</dbReference>
<dbReference type="Gene3D" id="1.10.357.10">
    <property type="entry name" value="Tetracycline Repressor, domain 2"/>
    <property type="match status" value="1"/>
</dbReference>
<gene>
    <name evidence="6" type="ORF">E1163_04820</name>
</gene>
<evidence type="ECO:0000256" key="4">
    <source>
        <dbReference type="PROSITE-ProRule" id="PRU00335"/>
    </source>
</evidence>
<accession>A0ABW9RJK2</accession>
<keyword evidence="7" id="KW-1185">Reference proteome</keyword>
<dbReference type="Gene3D" id="1.10.10.60">
    <property type="entry name" value="Homeodomain-like"/>
    <property type="match status" value="1"/>
</dbReference>
<dbReference type="SUPFAM" id="SSF48498">
    <property type="entry name" value="Tetracyclin repressor-like, C-terminal domain"/>
    <property type="match status" value="1"/>
</dbReference>
<feature type="domain" description="HTH tetR-type" evidence="5">
    <location>
        <begin position="6"/>
        <end position="66"/>
    </location>
</feature>
<proteinExistence type="predicted"/>
<keyword evidence="2 4" id="KW-0238">DNA-binding</keyword>
<dbReference type="InterPro" id="IPR001647">
    <property type="entry name" value="HTH_TetR"/>
</dbReference>
<dbReference type="EMBL" id="SMLW01000390">
    <property type="protein sequence ID" value="MTI24262.1"/>
    <property type="molecule type" value="Genomic_DNA"/>
</dbReference>
<evidence type="ECO:0000256" key="2">
    <source>
        <dbReference type="ARBA" id="ARBA00023125"/>
    </source>
</evidence>
<evidence type="ECO:0000313" key="6">
    <source>
        <dbReference type="EMBL" id="MTI24262.1"/>
    </source>
</evidence>
<sequence length="193" mass="21845">MPKNVTFDRGEIIRKVTDLFWKKGYHGTSMQDLVDTTGLNRSSLYNSFGDKFSLFLESLKFYQDREQTLAFANLFKDNSAIASIRSFFTALVDGIENDQDRKGCYLINCTAELSATDEKVQEFLLNNQQVLLRTFADLIRAGQEKGEIPAHKNAHQLALYLFTSLQGLRLTGMLTTSREELNSVVDQVIASLN</sequence>
<feature type="DNA-binding region" description="H-T-H motif" evidence="4">
    <location>
        <begin position="29"/>
        <end position="48"/>
    </location>
</feature>
<dbReference type="Pfam" id="PF00440">
    <property type="entry name" value="TetR_N"/>
    <property type="match status" value="1"/>
</dbReference>